<dbReference type="PANTHER" id="PTHR30105">
    <property type="entry name" value="UNCHARACTERIZED YIBQ-RELATED"/>
    <property type="match status" value="1"/>
</dbReference>
<keyword evidence="2" id="KW-1185">Reference proteome</keyword>
<proteinExistence type="predicted"/>
<dbReference type="PANTHER" id="PTHR30105:SF2">
    <property type="entry name" value="DIVERGENT POLYSACCHARIDE DEACETYLASE SUPERFAMILY"/>
    <property type="match status" value="1"/>
</dbReference>
<dbReference type="RefSeq" id="WP_256865324.1">
    <property type="nucleotide sequence ID" value="NZ_BAABJG010000008.1"/>
</dbReference>
<dbReference type="InterPro" id="IPR006837">
    <property type="entry name" value="Divergent_DAC"/>
</dbReference>
<dbReference type="Proteomes" id="UP001597180">
    <property type="component" value="Unassembled WGS sequence"/>
</dbReference>
<dbReference type="Pfam" id="PF04748">
    <property type="entry name" value="Polysacc_deac_2"/>
    <property type="match status" value="1"/>
</dbReference>
<organism evidence="1 2">
    <name type="scientific">Paenibacillus vulneris</name>
    <dbReference type="NCBI Taxonomy" id="1133364"/>
    <lineage>
        <taxon>Bacteria</taxon>
        <taxon>Bacillati</taxon>
        <taxon>Bacillota</taxon>
        <taxon>Bacilli</taxon>
        <taxon>Bacillales</taxon>
        <taxon>Paenibacillaceae</taxon>
        <taxon>Paenibacillus</taxon>
    </lineage>
</organism>
<comment type="caution">
    <text evidence="1">The sequence shown here is derived from an EMBL/GenBank/DDBJ whole genome shotgun (WGS) entry which is preliminary data.</text>
</comment>
<gene>
    <name evidence="1" type="ORF">ACFQ4B_19940</name>
</gene>
<accession>A0ABW3UNA4</accession>
<dbReference type="Gene3D" id="3.20.20.370">
    <property type="entry name" value="Glycoside hydrolase/deacetylase"/>
    <property type="match status" value="1"/>
</dbReference>
<reference evidence="2" key="1">
    <citation type="journal article" date="2019" name="Int. J. Syst. Evol. Microbiol.">
        <title>The Global Catalogue of Microorganisms (GCM) 10K type strain sequencing project: providing services to taxonomists for standard genome sequencing and annotation.</title>
        <authorList>
            <consortium name="The Broad Institute Genomics Platform"/>
            <consortium name="The Broad Institute Genome Sequencing Center for Infectious Disease"/>
            <person name="Wu L."/>
            <person name="Ma J."/>
        </authorList>
    </citation>
    <scope>NUCLEOTIDE SEQUENCE [LARGE SCALE GENOMIC DNA]</scope>
    <source>
        <strain evidence="2">CCUG 53270</strain>
    </source>
</reference>
<evidence type="ECO:0000313" key="1">
    <source>
        <dbReference type="EMBL" id="MFD1222398.1"/>
    </source>
</evidence>
<protein>
    <submittedName>
        <fullName evidence="1">Divergent polysaccharide deacetylase family protein</fullName>
    </submittedName>
</protein>
<name>A0ABW3UNA4_9BACL</name>
<dbReference type="CDD" id="cd10936">
    <property type="entry name" value="CE4_DAC2"/>
    <property type="match status" value="1"/>
</dbReference>
<dbReference type="EMBL" id="JBHTLU010000024">
    <property type="protein sequence ID" value="MFD1222398.1"/>
    <property type="molecule type" value="Genomic_DNA"/>
</dbReference>
<dbReference type="SUPFAM" id="SSF88713">
    <property type="entry name" value="Glycoside hydrolase/deacetylase"/>
    <property type="match status" value="1"/>
</dbReference>
<sequence length="232" mass="25788">MVRSEGEGAGPKKIAIVIDDLGNDMQGTKEIMELPVPFTVAVMPFLPTTKRDAEWAHSLGHDVLVHMPMEPVKGKKSWLGPGALTTDLSDEEIRRRVIAAIEEVPYAIGINNHMGSKVTADKRMMRIVLEVCKEKHMIYLDSKTTPKSVVPMVAQDLNFRTLENNIFMDDIYTREHIVKQALKVLKHVDDHDTTVVIGHVGPPGKHTAAVLKQTIPSIQKKAQFVTISKLVS</sequence>
<evidence type="ECO:0000313" key="2">
    <source>
        <dbReference type="Proteomes" id="UP001597180"/>
    </source>
</evidence>
<dbReference type="InterPro" id="IPR011330">
    <property type="entry name" value="Glyco_hydro/deAcase_b/a-brl"/>
</dbReference>